<dbReference type="GO" id="GO:0009610">
    <property type="term" value="P:response to symbiotic fungus"/>
    <property type="evidence" value="ECO:0007669"/>
    <property type="project" value="UniProtKB-ARBA"/>
</dbReference>
<dbReference type="CDD" id="cd04852">
    <property type="entry name" value="Peptidases_S8_3"/>
    <property type="match status" value="1"/>
</dbReference>
<evidence type="ECO:0000259" key="16">
    <source>
        <dbReference type="Pfam" id="PF17766"/>
    </source>
</evidence>
<evidence type="ECO:0000256" key="7">
    <source>
        <dbReference type="ARBA" id="ARBA00022729"/>
    </source>
</evidence>
<feature type="domain" description="Peptidase S8/S53" evidence="14">
    <location>
        <begin position="148"/>
        <end position="629"/>
    </location>
</feature>
<evidence type="ECO:0000259" key="15">
    <source>
        <dbReference type="Pfam" id="PF05922"/>
    </source>
</evidence>
<evidence type="ECO:0000256" key="2">
    <source>
        <dbReference type="ARBA" id="ARBA00004271"/>
    </source>
</evidence>
<feature type="non-terminal residue" evidence="17">
    <location>
        <position position="783"/>
    </location>
</feature>
<comment type="function">
    <text evidence="1">Required for arbuscular mycorrhiza (AM) development during AM symbiosis with AM fungi (e.g. Glomeromycota intraradices).</text>
</comment>
<reference evidence="17 18" key="1">
    <citation type="journal article" date="2022" name="Nat. Genet.">
        <title>Improved pea reference genome and pan-genome highlight genomic features and evolutionary characteristics.</title>
        <authorList>
            <person name="Yang T."/>
            <person name="Liu R."/>
            <person name="Luo Y."/>
            <person name="Hu S."/>
            <person name="Wang D."/>
            <person name="Wang C."/>
            <person name="Pandey M.K."/>
            <person name="Ge S."/>
            <person name="Xu Q."/>
            <person name="Li N."/>
            <person name="Li G."/>
            <person name="Huang Y."/>
            <person name="Saxena R.K."/>
            <person name="Ji Y."/>
            <person name="Li M."/>
            <person name="Yan X."/>
            <person name="He Y."/>
            <person name="Liu Y."/>
            <person name="Wang X."/>
            <person name="Xiang C."/>
            <person name="Varshney R.K."/>
            <person name="Ding H."/>
            <person name="Gao S."/>
            <person name="Zong X."/>
        </authorList>
    </citation>
    <scope>NUCLEOTIDE SEQUENCE [LARGE SCALE GENOMIC DNA]</scope>
    <source>
        <strain evidence="17 18">cv. Zhongwan 6</strain>
    </source>
</reference>
<feature type="signal peptide" evidence="13">
    <location>
        <begin position="1"/>
        <end position="31"/>
    </location>
</feature>
<evidence type="ECO:0000256" key="4">
    <source>
        <dbReference type="ARBA" id="ARBA00022523"/>
    </source>
</evidence>
<dbReference type="FunFam" id="3.50.30.30:FF:000005">
    <property type="entry name" value="subtilisin-like protease SBT1.5"/>
    <property type="match status" value="1"/>
</dbReference>
<sequence>REMMSSSYISQLFISSFLVFSFFLQVQPSFAVGKSYVVYLGAHSHGLNPSSADLNYATKSHYSLLSSILGSYEKAKDAIFYSYNRHINGFAAILEDEEAEELARNPNVVSVSLNKMHELHTTRSWEFLRLQGNGISPKDSSWELARYGEGTIIGNLDTGVWPESESFSDQGMGPIPAKWRGNGICEIDKFIDSNKTYCNRKLIGARMFYRGYEAQAGIRNASFYTARDTIGHGSHTLSTAGGNFVQGVSVFGNGNGTAKGGSPKSRVAAYKVCWPGEGIHSGGCNDADILAGFEAAISDGVDVISVSLGAKSSNLFADPIAIGSFHAVANGIVVVASAGNSGPYSGTVSNTAPWLFTVAASTIDRDFTSYVKLGDNKYLKGTSLSPKDLPSQKLYPLINAEDAKHSYALTGAAIHCRFGTLDVEKVKGKIVVCLEDEYSGAFSAGAEAFSAGAVGMILTSVIDSFYDAMAIPHILPTSYVNHTDSQYIDSYIRSQKNPVAYITKAVTETPIIPAPVIASFSSRGPSTILPSILKPDITAPGVNIIAAYSEATSEDEDKRRTSYKSASGTSMSCPHVSGVVGLLKTLHPEWSPAAIKSAIMTTATGMDNSKRPIQDRFEENATPFEYGSGHIQPKLALDPGLIYDLEVVDYLNLLCSDAQWHKQVEAIYNRDFICPKLYNMVDFNYPTITILDLGHKAVVASRTVTNVGAPSRYELQIKAPDGVSVYVVPSFLSFKEVGEKRSFKVVVRKTMKKGNATMEYVFGELLWTNGKHRVRSSIVVKLK</sequence>
<dbReference type="Proteomes" id="UP001058974">
    <property type="component" value="Chromosome 2"/>
</dbReference>
<keyword evidence="10" id="KW-0325">Glycoprotein</keyword>
<feature type="active site" description="Charge relay system" evidence="11 12">
    <location>
        <position position="232"/>
    </location>
</feature>
<dbReference type="Pfam" id="PF17766">
    <property type="entry name" value="fn3_6"/>
    <property type="match status" value="1"/>
</dbReference>
<dbReference type="PANTHER" id="PTHR10795">
    <property type="entry name" value="PROPROTEIN CONVERTASE SUBTILISIN/KEXIN"/>
    <property type="match status" value="1"/>
</dbReference>
<evidence type="ECO:0000256" key="10">
    <source>
        <dbReference type="ARBA" id="ARBA00023180"/>
    </source>
</evidence>
<evidence type="ECO:0000256" key="8">
    <source>
        <dbReference type="ARBA" id="ARBA00022801"/>
    </source>
</evidence>
<dbReference type="InterPro" id="IPR023828">
    <property type="entry name" value="Peptidase_S8_Ser-AS"/>
</dbReference>
<dbReference type="Gramene" id="Psat02G0011900-T1">
    <property type="protein sequence ID" value="KAI5432689.1"/>
    <property type="gene ID" value="KIW84_020119"/>
</dbReference>
<evidence type="ECO:0000313" key="18">
    <source>
        <dbReference type="Proteomes" id="UP001058974"/>
    </source>
</evidence>
<evidence type="ECO:0000313" key="17">
    <source>
        <dbReference type="EMBL" id="KAI5432689.1"/>
    </source>
</evidence>
<dbReference type="GO" id="GO:0009609">
    <property type="term" value="P:response to symbiotic bacterium"/>
    <property type="evidence" value="ECO:0007669"/>
    <property type="project" value="UniProtKB-ARBA"/>
</dbReference>
<evidence type="ECO:0000259" key="14">
    <source>
        <dbReference type="Pfam" id="PF00082"/>
    </source>
</evidence>
<dbReference type="GO" id="GO:0006508">
    <property type="term" value="P:proteolysis"/>
    <property type="evidence" value="ECO:0007669"/>
    <property type="project" value="UniProtKB-KW"/>
</dbReference>
<evidence type="ECO:0000256" key="3">
    <source>
        <dbReference type="ARBA" id="ARBA00011073"/>
    </source>
</evidence>
<organism evidence="17 18">
    <name type="scientific">Pisum sativum</name>
    <name type="common">Garden pea</name>
    <name type="synonym">Lathyrus oleraceus</name>
    <dbReference type="NCBI Taxonomy" id="3888"/>
    <lineage>
        <taxon>Eukaryota</taxon>
        <taxon>Viridiplantae</taxon>
        <taxon>Streptophyta</taxon>
        <taxon>Embryophyta</taxon>
        <taxon>Tracheophyta</taxon>
        <taxon>Spermatophyta</taxon>
        <taxon>Magnoliopsida</taxon>
        <taxon>eudicotyledons</taxon>
        <taxon>Gunneridae</taxon>
        <taxon>Pentapetalae</taxon>
        <taxon>rosids</taxon>
        <taxon>fabids</taxon>
        <taxon>Fabales</taxon>
        <taxon>Fabaceae</taxon>
        <taxon>Papilionoideae</taxon>
        <taxon>50 kb inversion clade</taxon>
        <taxon>NPAAA clade</taxon>
        <taxon>Hologalegina</taxon>
        <taxon>IRL clade</taxon>
        <taxon>Fabeae</taxon>
        <taxon>Lathyrus</taxon>
    </lineage>
</organism>
<comment type="subcellular location">
    <subcellularLocation>
        <location evidence="2">Secreted</location>
        <location evidence="2">Extracellular space</location>
        <location evidence="2">Apoplast</location>
    </subcellularLocation>
</comment>
<evidence type="ECO:0000256" key="1">
    <source>
        <dbReference type="ARBA" id="ARBA00002076"/>
    </source>
</evidence>
<dbReference type="InterPro" id="IPR034197">
    <property type="entry name" value="Peptidases_S8_3"/>
</dbReference>
<dbReference type="InterPro" id="IPR036852">
    <property type="entry name" value="Peptidase_S8/S53_dom_sf"/>
</dbReference>
<dbReference type="Pfam" id="PF00082">
    <property type="entry name" value="Peptidase_S8"/>
    <property type="match status" value="1"/>
</dbReference>
<dbReference type="FunFam" id="3.30.70.80:FF:000002">
    <property type="entry name" value="Subtilisin-like protease SBT5.3"/>
    <property type="match status" value="1"/>
</dbReference>
<dbReference type="CDD" id="cd02120">
    <property type="entry name" value="PA_subtilisin_like"/>
    <property type="match status" value="1"/>
</dbReference>
<dbReference type="PRINTS" id="PR00723">
    <property type="entry name" value="SUBTILISIN"/>
</dbReference>
<evidence type="ECO:0000256" key="5">
    <source>
        <dbReference type="ARBA" id="ARBA00022525"/>
    </source>
</evidence>
<keyword evidence="9 12" id="KW-0720">Serine protease</keyword>
<evidence type="ECO:0000256" key="11">
    <source>
        <dbReference type="PIRSR" id="PIRSR615500-1"/>
    </source>
</evidence>
<keyword evidence="18" id="KW-1185">Reference proteome</keyword>
<feature type="domain" description="Inhibitor I9" evidence="15">
    <location>
        <begin position="35"/>
        <end position="120"/>
    </location>
</feature>
<dbReference type="Gene3D" id="3.50.30.30">
    <property type="match status" value="1"/>
</dbReference>
<dbReference type="Pfam" id="PF05922">
    <property type="entry name" value="Inhibitor_I9"/>
    <property type="match status" value="1"/>
</dbReference>
<feature type="active site" description="Charge relay system" evidence="11 12">
    <location>
        <position position="157"/>
    </location>
</feature>
<protein>
    <recommendedName>
        <fullName evidence="19">Subtilisin-like protease</fullName>
    </recommendedName>
</protein>
<accession>A0A9D4Y4U7</accession>
<keyword evidence="6 12" id="KW-0645">Protease</keyword>
<dbReference type="SUPFAM" id="SSF52743">
    <property type="entry name" value="Subtilisin-like"/>
    <property type="match status" value="1"/>
</dbReference>
<evidence type="ECO:0000256" key="12">
    <source>
        <dbReference type="PROSITE-ProRule" id="PRU01240"/>
    </source>
</evidence>
<dbReference type="GO" id="GO:0048046">
    <property type="term" value="C:apoplast"/>
    <property type="evidence" value="ECO:0007669"/>
    <property type="project" value="UniProtKB-SubCell"/>
</dbReference>
<comment type="caution">
    <text evidence="17">The sequence shown here is derived from an EMBL/GenBank/DDBJ whole genome shotgun (WGS) entry which is preliminary data.</text>
</comment>
<dbReference type="InterPro" id="IPR010259">
    <property type="entry name" value="S8pro/Inhibitor_I9"/>
</dbReference>
<dbReference type="PROSITE" id="PS00138">
    <property type="entry name" value="SUBTILASE_SER"/>
    <property type="match status" value="1"/>
</dbReference>
<evidence type="ECO:0000256" key="13">
    <source>
        <dbReference type="SAM" id="SignalP"/>
    </source>
</evidence>
<dbReference type="Gene3D" id="3.40.50.200">
    <property type="entry name" value="Peptidase S8/S53 domain"/>
    <property type="match status" value="1"/>
</dbReference>
<name>A0A9D4Y4U7_PEA</name>
<feature type="domain" description="Subtilisin-like protease fibronectin type-III" evidence="16">
    <location>
        <begin position="682"/>
        <end position="780"/>
    </location>
</feature>
<dbReference type="Gene3D" id="2.60.40.2310">
    <property type="match status" value="1"/>
</dbReference>
<keyword evidence="8 12" id="KW-0378">Hydrolase</keyword>
<proteinExistence type="inferred from homology"/>
<feature type="active site" description="Charge relay system" evidence="11 12">
    <location>
        <position position="570"/>
    </location>
</feature>
<dbReference type="InterPro" id="IPR015500">
    <property type="entry name" value="Peptidase_S8_subtilisin-rel"/>
</dbReference>
<evidence type="ECO:0000256" key="9">
    <source>
        <dbReference type="ARBA" id="ARBA00022825"/>
    </source>
</evidence>
<evidence type="ECO:0008006" key="19">
    <source>
        <dbReference type="Google" id="ProtNLM"/>
    </source>
</evidence>
<evidence type="ECO:0000256" key="6">
    <source>
        <dbReference type="ARBA" id="ARBA00022670"/>
    </source>
</evidence>
<keyword evidence="4" id="KW-0052">Apoplast</keyword>
<dbReference type="EMBL" id="JAMSHJ010000002">
    <property type="protein sequence ID" value="KAI5432689.1"/>
    <property type="molecule type" value="Genomic_DNA"/>
</dbReference>
<dbReference type="InterPro" id="IPR041469">
    <property type="entry name" value="Subtilisin-like_FN3"/>
</dbReference>
<keyword evidence="7 13" id="KW-0732">Signal</keyword>
<keyword evidence="5" id="KW-0964">Secreted</keyword>
<dbReference type="FunFam" id="3.40.50.200:FF:000006">
    <property type="entry name" value="Subtilisin-like protease SBT1.5"/>
    <property type="match status" value="1"/>
</dbReference>
<dbReference type="InterPro" id="IPR037045">
    <property type="entry name" value="S8pro/Inhibitor_I9_sf"/>
</dbReference>
<dbReference type="PROSITE" id="PS51892">
    <property type="entry name" value="SUBTILASE"/>
    <property type="match status" value="1"/>
</dbReference>
<dbReference type="InterPro" id="IPR000209">
    <property type="entry name" value="Peptidase_S8/S53_dom"/>
</dbReference>
<dbReference type="GO" id="GO:0004252">
    <property type="term" value="F:serine-type endopeptidase activity"/>
    <property type="evidence" value="ECO:0007669"/>
    <property type="project" value="UniProtKB-UniRule"/>
</dbReference>
<dbReference type="AlphaFoldDB" id="A0A9D4Y4U7"/>
<feature type="chain" id="PRO_5038520964" description="Subtilisin-like protease" evidence="13">
    <location>
        <begin position="32"/>
        <end position="783"/>
    </location>
</feature>
<comment type="similarity">
    <text evidence="3 12">Belongs to the peptidase S8 family.</text>
</comment>
<dbReference type="InterPro" id="IPR045051">
    <property type="entry name" value="SBT"/>
</dbReference>
<dbReference type="Gene3D" id="3.30.70.80">
    <property type="entry name" value="Peptidase S8 propeptide/proteinase inhibitor I9"/>
    <property type="match status" value="1"/>
</dbReference>
<gene>
    <name evidence="17" type="ORF">KIW84_020119</name>
</gene>